<dbReference type="PANTHER" id="PTHR12106">
    <property type="entry name" value="SORTILIN RELATED"/>
    <property type="match status" value="1"/>
</dbReference>
<keyword evidence="4" id="KW-0325">Glycoprotein</keyword>
<reference evidence="8 9" key="1">
    <citation type="submission" date="2018-04" db="EMBL/GenBank/DDBJ databases">
        <title>The genome of golden apple snail Pomacea canaliculata provides insight into stress tolerance and invasive adaptation.</title>
        <authorList>
            <person name="Liu C."/>
            <person name="Liu B."/>
            <person name="Ren Y."/>
            <person name="Zhang Y."/>
            <person name="Wang H."/>
            <person name="Li S."/>
            <person name="Jiang F."/>
            <person name="Yin L."/>
            <person name="Zhang G."/>
            <person name="Qian W."/>
            <person name="Fan W."/>
        </authorList>
    </citation>
    <scope>NUCLEOTIDE SEQUENCE [LARGE SCALE GENOMIC DNA]</scope>
    <source>
        <strain evidence="8">SZHN2017</strain>
        <tissue evidence="8">Muscle</tissue>
    </source>
</reference>
<sequence length="896" mass="101548">MFLRKNTKRQYRSLEEGNRSAMRNLSPYGKSGSMESGSSSSSVPTTIKFNALDRKERSSDVLPNYDSSKLSHVKRSTETSSEKKDPKCEAQKTIFSNAVSGGKRLETTHVFINESNFNLALAWAGNDDDGTLIVLTTETSNSQSTLWRSTDHGRTWKNINDHVDNATFRKADGLQRNPHNPKWVYLISHDRFLYKTQDGGETWKKVMLDAIVQEELIFHDDGIYKDHIMIITYERKLLVTRDNFDSIEKAKEGQVHIAHWGTVASKSPGVIYAALSDSQGSFFLDDFISLYDLQRYDRESGEGSWKSVLKNVYDFGVQGSFFYASVYSSDHPTMASERLLKVSNDAGSSWSEAQLPTITNDRFFSVLDMSEKLIFMHVDNPGDTGHGTLYTSSSMGLLYSESLQRHLYPNYNSITDFYKVSSMRGTYIASQLNEDNSIHSVITFNRGAQWQPVPKPEEIVCKDNAEKCTLQIHNAYSIHRGVTAHPPLSQEDAVGIILVNAHAAQNLQTTDPDVFISSDGGYSWRKALDGPHSYVVADSGGLLVAIPLNVSEPDTIKFSTDEGRCWHEYKFTNESIHHTGLLTEPGGKSMTVAIWGYTVADKKWTVNVIDFTDVVPKQCASDDYDDWKAHETLRQEEKSDVEGCLLGMQVTFKRLKADSWCHNGYDYKPVAEGKICHCTYADFECDYGYYRPNGQQECVIQPEFKGREIDVCFRGHEQKIISEGYRKIPGDVCNESQGFKPSSRYINLTETCNQRLKPVDLPVVEEHLKLTENKPHSSWTLILTITGIAVILLAVVVVYFAYKMVLLRRHKVVYRYSMLSQNEDKDIDDEIERTLIERPVVFGDISDEEELPAQPQNGHVQRDRMELPQSYHDDSDDVSQEVSMLAFFLNIVVRTV</sequence>
<feature type="compositionally biased region" description="Basic residues" evidence="5">
    <location>
        <begin position="1"/>
        <end position="11"/>
    </location>
</feature>
<evidence type="ECO:0000259" key="7">
    <source>
        <dbReference type="SMART" id="SM00602"/>
    </source>
</evidence>
<feature type="compositionally biased region" description="Low complexity" evidence="5">
    <location>
        <begin position="29"/>
        <end position="42"/>
    </location>
</feature>
<keyword evidence="3 6" id="KW-0472">Membrane</keyword>
<dbReference type="InterPro" id="IPR006581">
    <property type="entry name" value="VPS10"/>
</dbReference>
<dbReference type="STRING" id="400727.A0A2T7NUH7"/>
<evidence type="ECO:0000313" key="9">
    <source>
        <dbReference type="Proteomes" id="UP000245119"/>
    </source>
</evidence>
<dbReference type="AlphaFoldDB" id="A0A2T7NUH7"/>
<evidence type="ECO:0000256" key="4">
    <source>
        <dbReference type="ARBA" id="ARBA00023180"/>
    </source>
</evidence>
<keyword evidence="9" id="KW-1185">Reference proteome</keyword>
<dbReference type="GO" id="GO:0006897">
    <property type="term" value="P:endocytosis"/>
    <property type="evidence" value="ECO:0007669"/>
    <property type="project" value="TreeGrafter"/>
</dbReference>
<evidence type="ECO:0000256" key="3">
    <source>
        <dbReference type="ARBA" id="ARBA00023136"/>
    </source>
</evidence>
<dbReference type="Gene3D" id="2.130.10.10">
    <property type="entry name" value="YVTN repeat-like/Quinoprotein amine dehydrogenase"/>
    <property type="match status" value="2"/>
</dbReference>
<dbReference type="InterPro" id="IPR015943">
    <property type="entry name" value="WD40/YVTN_repeat-like_dom_sf"/>
</dbReference>
<accession>A0A2T7NUH7</accession>
<dbReference type="EMBL" id="PZQS01000009">
    <property type="protein sequence ID" value="PVD24796.1"/>
    <property type="molecule type" value="Genomic_DNA"/>
</dbReference>
<keyword evidence="6" id="KW-0812">Transmembrane</keyword>
<evidence type="ECO:0000256" key="2">
    <source>
        <dbReference type="ARBA" id="ARBA00022737"/>
    </source>
</evidence>
<dbReference type="Gene3D" id="3.30.60.270">
    <property type="match status" value="1"/>
</dbReference>
<comment type="subcellular location">
    <subcellularLocation>
        <location evidence="1">Membrane</location>
    </subcellularLocation>
</comment>
<dbReference type="GO" id="GO:0006895">
    <property type="term" value="P:Golgi to endosome transport"/>
    <property type="evidence" value="ECO:0007669"/>
    <property type="project" value="TreeGrafter"/>
</dbReference>
<dbReference type="InterPro" id="IPR031778">
    <property type="entry name" value="Sortilin_N"/>
</dbReference>
<dbReference type="GO" id="GO:0005829">
    <property type="term" value="C:cytosol"/>
    <property type="evidence" value="ECO:0007669"/>
    <property type="project" value="GOC"/>
</dbReference>
<keyword evidence="2" id="KW-0677">Repeat</keyword>
<evidence type="ECO:0000256" key="6">
    <source>
        <dbReference type="SAM" id="Phobius"/>
    </source>
</evidence>
<organism evidence="8 9">
    <name type="scientific">Pomacea canaliculata</name>
    <name type="common">Golden apple snail</name>
    <dbReference type="NCBI Taxonomy" id="400727"/>
    <lineage>
        <taxon>Eukaryota</taxon>
        <taxon>Metazoa</taxon>
        <taxon>Spiralia</taxon>
        <taxon>Lophotrochozoa</taxon>
        <taxon>Mollusca</taxon>
        <taxon>Gastropoda</taxon>
        <taxon>Caenogastropoda</taxon>
        <taxon>Architaenioglossa</taxon>
        <taxon>Ampullarioidea</taxon>
        <taxon>Ampullariidae</taxon>
        <taxon>Pomacea</taxon>
    </lineage>
</organism>
<evidence type="ECO:0000313" key="8">
    <source>
        <dbReference type="EMBL" id="PVD24796.1"/>
    </source>
</evidence>
<keyword evidence="6" id="KW-1133">Transmembrane helix</keyword>
<dbReference type="Proteomes" id="UP000245119">
    <property type="component" value="Linkage Group LG9"/>
</dbReference>
<gene>
    <name evidence="8" type="ORF">C0Q70_15282</name>
</gene>
<dbReference type="PANTHER" id="PTHR12106:SF23">
    <property type="entry name" value="SORTILIN"/>
    <property type="match status" value="1"/>
</dbReference>
<dbReference type="InterPro" id="IPR050310">
    <property type="entry name" value="VPS10-sortilin"/>
</dbReference>
<evidence type="ECO:0000256" key="5">
    <source>
        <dbReference type="SAM" id="MobiDB-lite"/>
    </source>
</evidence>
<dbReference type="Pfam" id="PF15902">
    <property type="entry name" value="Sortilin-Vps10"/>
    <property type="match status" value="1"/>
</dbReference>
<dbReference type="SMART" id="SM00602">
    <property type="entry name" value="VPS10"/>
    <property type="match status" value="1"/>
</dbReference>
<dbReference type="Gene3D" id="2.10.70.80">
    <property type="match status" value="1"/>
</dbReference>
<dbReference type="GO" id="GO:0016020">
    <property type="term" value="C:membrane"/>
    <property type="evidence" value="ECO:0007669"/>
    <property type="project" value="UniProtKB-SubCell"/>
</dbReference>
<evidence type="ECO:0000256" key="1">
    <source>
        <dbReference type="ARBA" id="ARBA00004370"/>
    </source>
</evidence>
<dbReference type="SUPFAM" id="SSF110296">
    <property type="entry name" value="Oligoxyloglucan reducing end-specific cellobiohydrolase"/>
    <property type="match status" value="1"/>
</dbReference>
<protein>
    <recommendedName>
        <fullName evidence="7">VPS10 domain-containing protein</fullName>
    </recommendedName>
</protein>
<dbReference type="OrthoDB" id="443634at2759"/>
<dbReference type="Pfam" id="PF15901">
    <property type="entry name" value="Sortilin_C"/>
    <property type="match status" value="1"/>
</dbReference>
<dbReference type="InterPro" id="IPR031777">
    <property type="entry name" value="Sortilin_C"/>
</dbReference>
<feature type="compositionally biased region" description="Basic and acidic residues" evidence="5">
    <location>
        <begin position="75"/>
        <end position="88"/>
    </location>
</feature>
<dbReference type="GO" id="GO:0016050">
    <property type="term" value="P:vesicle organization"/>
    <property type="evidence" value="ECO:0007669"/>
    <property type="project" value="TreeGrafter"/>
</dbReference>
<feature type="domain" description="VPS10" evidence="7">
    <location>
        <begin position="135"/>
        <end position="755"/>
    </location>
</feature>
<feature type="transmembrane region" description="Helical" evidence="6">
    <location>
        <begin position="779"/>
        <end position="802"/>
    </location>
</feature>
<proteinExistence type="predicted"/>
<name>A0A2T7NUH7_POMCA</name>
<feature type="region of interest" description="Disordered" evidence="5">
    <location>
        <begin position="1"/>
        <end position="88"/>
    </location>
</feature>
<comment type="caution">
    <text evidence="8">The sequence shown here is derived from an EMBL/GenBank/DDBJ whole genome shotgun (WGS) entry which is preliminary data.</text>
</comment>
<dbReference type="GO" id="GO:0005794">
    <property type="term" value="C:Golgi apparatus"/>
    <property type="evidence" value="ECO:0007669"/>
    <property type="project" value="TreeGrafter"/>
</dbReference>
<dbReference type="CDD" id="cd15482">
    <property type="entry name" value="Sialidase_non-viral"/>
    <property type="match status" value="1"/>
</dbReference>